<evidence type="ECO:0000256" key="3">
    <source>
        <dbReference type="ARBA" id="ARBA00022692"/>
    </source>
</evidence>
<gene>
    <name evidence="8" type="ORF">JMN37_05930</name>
</gene>
<feature type="domain" description="Copper resistance protein D" evidence="7">
    <location>
        <begin position="244"/>
        <end position="343"/>
    </location>
</feature>
<dbReference type="Pfam" id="PF09678">
    <property type="entry name" value="Caa3_CtaG"/>
    <property type="match status" value="1"/>
</dbReference>
<proteinExistence type="predicted"/>
<dbReference type="GO" id="GO:0005886">
    <property type="term" value="C:plasma membrane"/>
    <property type="evidence" value="ECO:0007669"/>
    <property type="project" value="UniProtKB-SubCell"/>
</dbReference>
<keyword evidence="4 6" id="KW-1133">Transmembrane helix</keyword>
<dbReference type="AlphaFoldDB" id="A0AAW5HWG3"/>
<comment type="subcellular location">
    <subcellularLocation>
        <location evidence="1">Cell membrane</location>
        <topology evidence="1">Multi-pass membrane protein</topology>
    </subcellularLocation>
</comment>
<feature type="transmembrane region" description="Helical" evidence="6">
    <location>
        <begin position="610"/>
        <end position="631"/>
    </location>
</feature>
<keyword evidence="5 6" id="KW-0472">Membrane</keyword>
<reference evidence="8 9" key="1">
    <citation type="submission" date="2021-01" db="EMBL/GenBank/DDBJ databases">
        <title>Identification and Characterization of Corynebacterium sp.</title>
        <authorList>
            <person name="Luo Q."/>
            <person name="Qu P."/>
            <person name="Chen Q."/>
        </authorList>
    </citation>
    <scope>NUCLEOTIDE SEQUENCE [LARGE SCALE GENOMIC DNA]</scope>
    <source>
        <strain evidence="8 9">MC-18</strain>
    </source>
</reference>
<dbReference type="RefSeq" id="WP_252931354.1">
    <property type="nucleotide sequence ID" value="NZ_JAEUWV010000006.1"/>
</dbReference>
<evidence type="ECO:0000256" key="4">
    <source>
        <dbReference type="ARBA" id="ARBA00022989"/>
    </source>
</evidence>
<dbReference type="Pfam" id="PF05425">
    <property type="entry name" value="CopD"/>
    <property type="match status" value="1"/>
</dbReference>
<evidence type="ECO:0000313" key="9">
    <source>
        <dbReference type="Proteomes" id="UP001205920"/>
    </source>
</evidence>
<keyword evidence="2" id="KW-1003">Cell membrane</keyword>
<feature type="transmembrane region" description="Helical" evidence="6">
    <location>
        <begin position="379"/>
        <end position="400"/>
    </location>
</feature>
<protein>
    <submittedName>
        <fullName evidence="8">Bifunctional copper resistance protein CopD/cytochrome c oxidase assembly protein</fullName>
    </submittedName>
</protein>
<keyword evidence="9" id="KW-1185">Reference proteome</keyword>
<dbReference type="GO" id="GO:0006825">
    <property type="term" value="P:copper ion transport"/>
    <property type="evidence" value="ECO:0007669"/>
    <property type="project" value="InterPro"/>
</dbReference>
<dbReference type="InterPro" id="IPR019108">
    <property type="entry name" value="Caa3_assmbl_CtaG-rel"/>
</dbReference>
<feature type="transmembrane region" description="Helical" evidence="6">
    <location>
        <begin position="18"/>
        <end position="44"/>
    </location>
</feature>
<feature type="transmembrane region" description="Helical" evidence="6">
    <location>
        <begin position="412"/>
        <end position="434"/>
    </location>
</feature>
<feature type="transmembrane region" description="Helical" evidence="6">
    <location>
        <begin position="252"/>
        <end position="274"/>
    </location>
</feature>
<evidence type="ECO:0000256" key="5">
    <source>
        <dbReference type="ARBA" id="ARBA00023136"/>
    </source>
</evidence>
<evidence type="ECO:0000256" key="1">
    <source>
        <dbReference type="ARBA" id="ARBA00004651"/>
    </source>
</evidence>
<evidence type="ECO:0000313" key="8">
    <source>
        <dbReference type="EMBL" id="MCO6394514.1"/>
    </source>
</evidence>
<dbReference type="PANTHER" id="PTHR34820">
    <property type="entry name" value="INNER MEMBRANE PROTEIN YEBZ"/>
    <property type="match status" value="1"/>
</dbReference>
<comment type="caution">
    <text evidence="8">The sequence shown here is derived from an EMBL/GenBank/DDBJ whole genome shotgun (WGS) entry which is preliminary data.</text>
</comment>
<accession>A0AAW5HWG3</accession>
<feature type="transmembrane region" description="Helical" evidence="6">
    <location>
        <begin position="322"/>
        <end position="343"/>
    </location>
</feature>
<feature type="transmembrane region" description="Helical" evidence="6">
    <location>
        <begin position="491"/>
        <end position="512"/>
    </location>
</feature>
<feature type="transmembrane region" description="Helical" evidence="6">
    <location>
        <begin position="561"/>
        <end position="579"/>
    </location>
</feature>
<organism evidence="8 9">
    <name type="scientific">Corynebacterium lipophilum</name>
    <dbReference type="NCBI Taxonomy" id="2804918"/>
    <lineage>
        <taxon>Bacteria</taxon>
        <taxon>Bacillati</taxon>
        <taxon>Actinomycetota</taxon>
        <taxon>Actinomycetes</taxon>
        <taxon>Mycobacteriales</taxon>
        <taxon>Corynebacteriaceae</taxon>
        <taxon>Corynebacterium</taxon>
    </lineage>
</organism>
<keyword evidence="3 6" id="KW-0812">Transmembrane</keyword>
<name>A0AAW5HWG3_9CORY</name>
<evidence type="ECO:0000256" key="2">
    <source>
        <dbReference type="ARBA" id="ARBA00022475"/>
    </source>
</evidence>
<feature type="transmembrane region" description="Helical" evidence="6">
    <location>
        <begin position="155"/>
        <end position="175"/>
    </location>
</feature>
<feature type="transmembrane region" description="Helical" evidence="6">
    <location>
        <begin position="214"/>
        <end position="232"/>
    </location>
</feature>
<feature type="transmembrane region" description="Helical" evidence="6">
    <location>
        <begin position="103"/>
        <end position="127"/>
    </location>
</feature>
<dbReference type="EMBL" id="JAEUWV010000006">
    <property type="protein sequence ID" value="MCO6394514.1"/>
    <property type="molecule type" value="Genomic_DNA"/>
</dbReference>
<evidence type="ECO:0000259" key="7">
    <source>
        <dbReference type="Pfam" id="PF05425"/>
    </source>
</evidence>
<feature type="transmembrane region" description="Helical" evidence="6">
    <location>
        <begin position="280"/>
        <end position="301"/>
    </location>
</feature>
<dbReference type="InterPro" id="IPR032694">
    <property type="entry name" value="CopC/D"/>
</dbReference>
<feature type="transmembrane region" description="Helical" evidence="6">
    <location>
        <begin position="64"/>
        <end position="83"/>
    </location>
</feature>
<dbReference type="Proteomes" id="UP001205920">
    <property type="component" value="Unassembled WGS sequence"/>
</dbReference>
<dbReference type="PANTHER" id="PTHR34820:SF4">
    <property type="entry name" value="INNER MEMBRANE PROTEIN YEBZ"/>
    <property type="match status" value="1"/>
</dbReference>
<sequence>MSNAQVASKSAVKAAFPLYLAAGLVAALIAGVISEMFAGASLAALGIPDPGAVTTFGLPALRGAAWVLAALAAGSFLFSAWLLPPKQTGADLNGARLTVDGVIASRTGAASSAGLALIGVVMVPLVLSDVSGQPLSTVMFEVDAWALALDKVADARVWLIVAAIAACVSVAGYRVSSWWSQVALFIGSLLAIMPLALTGHSATGGDHDYGTNSFIWHLVFLLVWVGALMALVAHGFRLGPELAPAVRRYSRIALFAFVAMAVSGVINGAIRVHLDDITRYAYGWVLVGKLVGILVLGFMGYAHRERTIPALEAEGPSQRRAFVRLGAVEVLVMSAVTGLAVTLGRTPPPPPRDPNLTPMQIQMGYNLEDPLTWSNWVGLWRFELLYSVIAILLAVYYLHLTRRVSGWSKGRTAWWLLGCATVVVTMCSGIGLHMPASYSAHMTVHMILSMGVPVFLVLGAPLTLIIDAYPSGEFNPRLWAESFQRSKFLRIVTYPPVSAVQFLVFFYVMYVFTDLYELMISEHAGHVIMNAVFLVSGYFYFWELIGPDYIEGRVTAKTRLLWLWISMPVHLFMGVYLMQLNTVMGEEFYRSLLLPWDPDLLADQKVGGGIAWASGSFPLVIVFGVLFILWWREDRAETAEVDRIADETDDAEWRAYNEMLAQYTSDTPQHKG</sequence>
<feature type="transmembrane region" description="Helical" evidence="6">
    <location>
        <begin position="182"/>
        <end position="202"/>
    </location>
</feature>
<feature type="transmembrane region" description="Helical" evidence="6">
    <location>
        <begin position="446"/>
        <end position="470"/>
    </location>
</feature>
<dbReference type="InterPro" id="IPR008457">
    <property type="entry name" value="Cu-R_CopD_dom"/>
</dbReference>
<feature type="transmembrane region" description="Helical" evidence="6">
    <location>
        <begin position="524"/>
        <end position="541"/>
    </location>
</feature>
<evidence type="ECO:0000256" key="6">
    <source>
        <dbReference type="SAM" id="Phobius"/>
    </source>
</evidence>